<evidence type="ECO:0000313" key="2">
    <source>
        <dbReference type="EMBL" id="MVO98909.1"/>
    </source>
</evidence>
<protein>
    <submittedName>
        <fullName evidence="2">Uncharacterized protein</fullName>
    </submittedName>
</protein>
<dbReference type="OrthoDB" id="9889345at2"/>
<accession>A0A7X3FFS9</accession>
<dbReference type="AlphaFoldDB" id="A0A7X3FFS9"/>
<keyword evidence="3" id="KW-1185">Reference proteome</keyword>
<feature type="transmembrane region" description="Helical" evidence="1">
    <location>
        <begin position="44"/>
        <end position="62"/>
    </location>
</feature>
<keyword evidence="1" id="KW-0472">Membrane</keyword>
<reference evidence="2 3" key="1">
    <citation type="journal article" date="2019" name="Microorganisms">
        <title>Paenibacillus lutrae sp. nov., A Chitinolytic Species Isolated from A River Otter in Castril Natural Park, Granada, Spain.</title>
        <authorList>
            <person name="Rodriguez M."/>
            <person name="Reina J.C."/>
            <person name="Bejar V."/>
            <person name="Llamas I."/>
        </authorList>
    </citation>
    <scope>NUCLEOTIDE SEQUENCE [LARGE SCALE GENOMIC DNA]</scope>
    <source>
        <strain evidence="2 3">N10</strain>
    </source>
</reference>
<name>A0A7X3FFS9_9BACL</name>
<dbReference type="Proteomes" id="UP000490800">
    <property type="component" value="Unassembled WGS sequence"/>
</dbReference>
<feature type="transmembrane region" description="Helical" evidence="1">
    <location>
        <begin position="12"/>
        <end position="32"/>
    </location>
</feature>
<comment type="caution">
    <text evidence="2">The sequence shown here is derived from an EMBL/GenBank/DDBJ whole genome shotgun (WGS) entry which is preliminary data.</text>
</comment>
<keyword evidence="1" id="KW-0812">Transmembrane</keyword>
<evidence type="ECO:0000313" key="3">
    <source>
        <dbReference type="Proteomes" id="UP000490800"/>
    </source>
</evidence>
<keyword evidence="1" id="KW-1133">Transmembrane helix</keyword>
<proteinExistence type="predicted"/>
<evidence type="ECO:0000256" key="1">
    <source>
        <dbReference type="SAM" id="Phobius"/>
    </source>
</evidence>
<dbReference type="EMBL" id="RHLK01000002">
    <property type="protein sequence ID" value="MVO98909.1"/>
    <property type="molecule type" value="Genomic_DNA"/>
</dbReference>
<gene>
    <name evidence="2" type="ORF">EDM21_05140</name>
</gene>
<dbReference type="RefSeq" id="WP_157333468.1">
    <property type="nucleotide sequence ID" value="NZ_RHLK01000002.1"/>
</dbReference>
<organism evidence="2 3">
    <name type="scientific">Paenibacillus lutrae</name>
    <dbReference type="NCBI Taxonomy" id="2078573"/>
    <lineage>
        <taxon>Bacteria</taxon>
        <taxon>Bacillati</taxon>
        <taxon>Bacillota</taxon>
        <taxon>Bacilli</taxon>
        <taxon>Bacillales</taxon>
        <taxon>Paenibacillaceae</taxon>
        <taxon>Paenibacillus</taxon>
    </lineage>
</organism>
<sequence length="72" mass="8127">MPNWAVKKLKTKLLLGYLLLVYGILLSGYGVYLISSEGWNQLLQWGPLLIVISGTFFFWSGFEETNAPKKSS</sequence>